<evidence type="ECO:0000313" key="3">
    <source>
        <dbReference type="Proteomes" id="UP000683507"/>
    </source>
</evidence>
<dbReference type="Pfam" id="PF13439">
    <property type="entry name" value="Glyco_transf_4"/>
    <property type="match status" value="1"/>
</dbReference>
<organism evidence="2 3">
    <name type="scientific">Parvicella tangerina</name>
    <dbReference type="NCBI Taxonomy" id="2829795"/>
    <lineage>
        <taxon>Bacteria</taxon>
        <taxon>Pseudomonadati</taxon>
        <taxon>Bacteroidota</taxon>
        <taxon>Flavobacteriia</taxon>
        <taxon>Flavobacteriales</taxon>
        <taxon>Parvicellaceae</taxon>
        <taxon>Parvicella</taxon>
    </lineage>
</organism>
<evidence type="ECO:0000259" key="1">
    <source>
        <dbReference type="Pfam" id="PF13439"/>
    </source>
</evidence>
<dbReference type="EMBL" id="OU015584">
    <property type="protein sequence ID" value="CAG5084311.1"/>
    <property type="molecule type" value="Genomic_DNA"/>
</dbReference>
<sequence>MKKVLILSYHFPPLNVIASQRALGYANYLKNHGLEPTVLTFDWNKSPMDQQCDKKSFYTKIIEEKNDRYTVIRIPVIKRRFLKFMGKQEGNLIYRIWILWCWLNGRLDVSPKVVEYGLSEYYYLRKFVKKGDYDIVIGIYSPHFHLKNAFRLYKKKEIPYVLDYRDLWDNVIIHQNYQPNLKQRMYDYFVSKYWKKWAKHAKVLTITSRPWADKLQEVVEKNVHVITNGFCHEEFNGRQIKKSRKFRILHTGSLYKHQDFTVFNEGLKIFIKELSPVDFEVKFLGAIRSTYQGGGLNGFLSRDEFDSLEKLGGFVKFTERIPREEVMEEMMMANLLYIPTFPKAPGTYGGKIFEYLGSGIPIVAIPSDHGVIKELLEGTNSGHIFEEPYEFALYLKEVYETWKTDSNEAERHPSLNAEVLLYSRESQTKRMSDLIKNELDINN</sequence>
<dbReference type="KEGG" id="ptan:CRYO30217_02433"/>
<evidence type="ECO:0000313" key="2">
    <source>
        <dbReference type="EMBL" id="CAG5084311.1"/>
    </source>
</evidence>
<protein>
    <recommendedName>
        <fullName evidence="1">Glycosyltransferase subfamily 4-like N-terminal domain-containing protein</fullName>
    </recommendedName>
</protein>
<dbReference type="InterPro" id="IPR028098">
    <property type="entry name" value="Glyco_trans_4-like_N"/>
</dbReference>
<reference evidence="2" key="1">
    <citation type="submission" date="2021-04" db="EMBL/GenBank/DDBJ databases">
        <authorList>
            <person name="Rodrigo-Torres L."/>
            <person name="Arahal R. D."/>
            <person name="Lucena T."/>
        </authorList>
    </citation>
    <scope>NUCLEOTIDE SEQUENCE</scope>
    <source>
        <strain evidence="2">AS29M-1</strain>
    </source>
</reference>
<gene>
    <name evidence="2" type="ORF">CRYO30217_02433</name>
</gene>
<dbReference type="SUPFAM" id="SSF53756">
    <property type="entry name" value="UDP-Glycosyltransferase/glycogen phosphorylase"/>
    <property type="match status" value="1"/>
</dbReference>
<dbReference type="Proteomes" id="UP000683507">
    <property type="component" value="Chromosome"/>
</dbReference>
<accession>A0A916ND18</accession>
<dbReference type="AlphaFoldDB" id="A0A916ND18"/>
<dbReference type="Gene3D" id="3.40.50.2000">
    <property type="entry name" value="Glycogen Phosphorylase B"/>
    <property type="match status" value="2"/>
</dbReference>
<name>A0A916ND18_9FLAO</name>
<proteinExistence type="predicted"/>
<dbReference type="RefSeq" id="WP_258542663.1">
    <property type="nucleotide sequence ID" value="NZ_OU015584.1"/>
</dbReference>
<dbReference type="GO" id="GO:0016757">
    <property type="term" value="F:glycosyltransferase activity"/>
    <property type="evidence" value="ECO:0007669"/>
    <property type="project" value="UniProtKB-ARBA"/>
</dbReference>
<feature type="domain" description="Glycosyltransferase subfamily 4-like N-terminal" evidence="1">
    <location>
        <begin position="106"/>
        <end position="230"/>
    </location>
</feature>
<keyword evidence="3" id="KW-1185">Reference proteome</keyword>